<dbReference type="GO" id="GO:0006189">
    <property type="term" value="P:'de novo' IMP biosynthetic process"/>
    <property type="evidence" value="ECO:0007669"/>
    <property type="project" value="UniProtKB-UniPathway"/>
</dbReference>
<evidence type="ECO:0000256" key="5">
    <source>
        <dbReference type="ARBA" id="ARBA00022741"/>
    </source>
</evidence>
<dbReference type="Proteomes" id="UP000664203">
    <property type="component" value="Unassembled WGS sequence"/>
</dbReference>
<sequence length="163" mass="17786">MTSQLQRRSMVVKHLYVFPIESIVRGYVTGSAWSSYQKNGTVCGIALPTGLQDTKAEVGGKDENISPAEVARIVGQVYADQIQKLSLEIYEKADAYAIIIADTKFEIGLDESTTPTAVVLINEVLTAAAFGVLKRMRLADEGWSEAQEGVEMPDDVGLKTMEQ</sequence>
<dbReference type="PROSITE" id="PS01057">
    <property type="entry name" value="SAICAR_SYNTHETASE_1"/>
    <property type="match status" value="1"/>
</dbReference>
<dbReference type="AlphaFoldDB" id="A0A8H3G2Y5"/>
<dbReference type="Pfam" id="PF01259">
    <property type="entry name" value="SAICAR_synt"/>
    <property type="match status" value="1"/>
</dbReference>
<gene>
    <name evidence="10" type="primary">ADE1_2</name>
    <name evidence="10" type="ORF">ALECFALPRED_006154</name>
</gene>
<dbReference type="InterPro" id="IPR028923">
    <property type="entry name" value="SAICAR_synt/ADE2_N"/>
</dbReference>
<evidence type="ECO:0000313" key="11">
    <source>
        <dbReference type="Proteomes" id="UP000664203"/>
    </source>
</evidence>
<keyword evidence="6" id="KW-0658">Purine biosynthesis</keyword>
<dbReference type="GO" id="GO:0005524">
    <property type="term" value="F:ATP binding"/>
    <property type="evidence" value="ECO:0007669"/>
    <property type="project" value="UniProtKB-KW"/>
</dbReference>
<evidence type="ECO:0000259" key="9">
    <source>
        <dbReference type="Pfam" id="PF01259"/>
    </source>
</evidence>
<dbReference type="EMBL" id="CAJPDR010000390">
    <property type="protein sequence ID" value="CAF9934815.1"/>
    <property type="molecule type" value="Genomic_DNA"/>
</dbReference>
<evidence type="ECO:0000256" key="3">
    <source>
        <dbReference type="ARBA" id="ARBA00016460"/>
    </source>
</evidence>
<protein>
    <recommendedName>
        <fullName evidence="3">Phosphoribosylaminoimidazole-succinocarboxamide synthase</fullName>
        <ecNumber evidence="2">6.3.2.6</ecNumber>
    </recommendedName>
    <alternativeName>
        <fullName evidence="8">SAICAR synthetase</fullName>
    </alternativeName>
</protein>
<dbReference type="Gene3D" id="3.30.470.20">
    <property type="entry name" value="ATP-grasp fold, B domain"/>
    <property type="match status" value="1"/>
</dbReference>
<comment type="caution">
    <text evidence="10">The sequence shown here is derived from an EMBL/GenBank/DDBJ whole genome shotgun (WGS) entry which is preliminary data.</text>
</comment>
<dbReference type="SUPFAM" id="SSF56104">
    <property type="entry name" value="SAICAR synthase-like"/>
    <property type="match status" value="1"/>
</dbReference>
<evidence type="ECO:0000256" key="8">
    <source>
        <dbReference type="ARBA" id="ARBA00030409"/>
    </source>
</evidence>
<accession>A0A8H3G2Y5</accession>
<dbReference type="PROSITE" id="PS01058">
    <property type="entry name" value="SAICAR_SYNTHETASE_2"/>
    <property type="match status" value="1"/>
</dbReference>
<evidence type="ECO:0000256" key="1">
    <source>
        <dbReference type="ARBA" id="ARBA00004672"/>
    </source>
</evidence>
<keyword evidence="4" id="KW-0436">Ligase</keyword>
<name>A0A8H3G2Y5_9LECA</name>
<evidence type="ECO:0000256" key="4">
    <source>
        <dbReference type="ARBA" id="ARBA00022598"/>
    </source>
</evidence>
<organism evidence="10 11">
    <name type="scientific">Alectoria fallacina</name>
    <dbReference type="NCBI Taxonomy" id="1903189"/>
    <lineage>
        <taxon>Eukaryota</taxon>
        <taxon>Fungi</taxon>
        <taxon>Dikarya</taxon>
        <taxon>Ascomycota</taxon>
        <taxon>Pezizomycotina</taxon>
        <taxon>Lecanoromycetes</taxon>
        <taxon>OSLEUM clade</taxon>
        <taxon>Lecanoromycetidae</taxon>
        <taxon>Lecanorales</taxon>
        <taxon>Lecanorineae</taxon>
        <taxon>Parmeliaceae</taxon>
        <taxon>Alectoria</taxon>
    </lineage>
</organism>
<dbReference type="EC" id="6.3.2.6" evidence="2"/>
<evidence type="ECO:0000256" key="7">
    <source>
        <dbReference type="ARBA" id="ARBA00022840"/>
    </source>
</evidence>
<dbReference type="GO" id="GO:0005737">
    <property type="term" value="C:cytoplasm"/>
    <property type="evidence" value="ECO:0007669"/>
    <property type="project" value="TreeGrafter"/>
</dbReference>
<dbReference type="GO" id="GO:0004639">
    <property type="term" value="F:phosphoribosylaminoimidazolesuccinocarboxamide synthase activity"/>
    <property type="evidence" value="ECO:0007669"/>
    <property type="project" value="UniProtKB-EC"/>
</dbReference>
<dbReference type="PANTHER" id="PTHR43700:SF1">
    <property type="entry name" value="PHOSPHORIBOSYLAMINOIMIDAZOLE-SUCCINOCARBOXAMIDE SYNTHASE"/>
    <property type="match status" value="1"/>
</dbReference>
<dbReference type="UniPathway" id="UPA00074">
    <property type="reaction ID" value="UER00131"/>
</dbReference>
<evidence type="ECO:0000256" key="6">
    <source>
        <dbReference type="ARBA" id="ARBA00022755"/>
    </source>
</evidence>
<reference evidence="10" key="1">
    <citation type="submission" date="2021-03" db="EMBL/GenBank/DDBJ databases">
        <authorList>
            <person name="Tagirdzhanova G."/>
        </authorList>
    </citation>
    <scope>NUCLEOTIDE SEQUENCE</scope>
</reference>
<keyword evidence="7" id="KW-0067">ATP-binding</keyword>
<keyword evidence="5" id="KW-0547">Nucleotide-binding</keyword>
<evidence type="ECO:0000313" key="10">
    <source>
        <dbReference type="EMBL" id="CAF9934815.1"/>
    </source>
</evidence>
<proteinExistence type="predicted"/>
<dbReference type="OrthoDB" id="9991235at2759"/>
<feature type="domain" description="SAICAR synthetase/ADE2 N-terminal" evidence="9">
    <location>
        <begin position="3"/>
        <end position="126"/>
    </location>
</feature>
<dbReference type="PANTHER" id="PTHR43700">
    <property type="entry name" value="PHOSPHORIBOSYLAMINOIMIDAZOLE-SUCCINOCARBOXAMIDE SYNTHASE"/>
    <property type="match status" value="1"/>
</dbReference>
<evidence type="ECO:0000256" key="2">
    <source>
        <dbReference type="ARBA" id="ARBA00012217"/>
    </source>
</evidence>
<comment type="pathway">
    <text evidence="1">Purine metabolism; IMP biosynthesis via de novo pathway; 5-amino-1-(5-phospho-D-ribosyl)imidazole-4-carboxamide from 5-amino-1-(5-phospho-D-ribosyl)imidazole-4-carboxylate: step 1/2.</text>
</comment>
<keyword evidence="11" id="KW-1185">Reference proteome</keyword>
<dbReference type="InterPro" id="IPR018236">
    <property type="entry name" value="SAICAR_synthetase_CS"/>
</dbReference>